<evidence type="ECO:0000313" key="4">
    <source>
        <dbReference type="Proteomes" id="UP000057158"/>
    </source>
</evidence>
<dbReference type="PANTHER" id="PTHR32060">
    <property type="entry name" value="TAIL-SPECIFIC PROTEASE"/>
    <property type="match status" value="1"/>
</dbReference>
<dbReference type="OrthoDB" id="5405995at2"/>
<reference evidence="3 4" key="1">
    <citation type="submission" date="2015-07" db="EMBL/GenBank/DDBJ databases">
        <title>Isolation and Genomic Characterization of a Novel Halophilic Metal-Reducing Deltaproteobacterium from the Deep Subsurface.</title>
        <authorList>
            <person name="Badalamenti J.P."/>
            <person name="Summers Z.M."/>
            <person name="Gralnick J.A."/>
            <person name="Bond D.R."/>
        </authorList>
    </citation>
    <scope>NUCLEOTIDE SEQUENCE [LARGE SCALE GENOMIC DNA]</scope>
    <source>
        <strain evidence="3 4">WTL</strain>
    </source>
</reference>
<gene>
    <name evidence="3" type="ORF">DSOUD_1771</name>
</gene>
<dbReference type="InterPro" id="IPR001478">
    <property type="entry name" value="PDZ"/>
</dbReference>
<dbReference type="AlphaFoldDB" id="A0A0M3QFN7"/>
<organism evidence="3 4">
    <name type="scientific">Desulfuromonas soudanensis</name>
    <dbReference type="NCBI Taxonomy" id="1603606"/>
    <lineage>
        <taxon>Bacteria</taxon>
        <taxon>Pseudomonadati</taxon>
        <taxon>Thermodesulfobacteriota</taxon>
        <taxon>Desulfuromonadia</taxon>
        <taxon>Desulfuromonadales</taxon>
        <taxon>Desulfuromonadaceae</taxon>
        <taxon>Desulfuromonas</taxon>
    </lineage>
</organism>
<dbReference type="PATRIC" id="fig|1603606.3.peg.1926"/>
<evidence type="ECO:0000313" key="3">
    <source>
        <dbReference type="EMBL" id="ALC16549.1"/>
    </source>
</evidence>
<dbReference type="KEGG" id="des:DSOUD_1771"/>
<dbReference type="PANTHER" id="PTHR32060:SF22">
    <property type="entry name" value="CARBOXYL-TERMINAL-PROCESSING PEPTIDASE 3, CHLOROPLASTIC"/>
    <property type="match status" value="1"/>
</dbReference>
<dbReference type="STRING" id="1603606.DSOUD_1771"/>
<dbReference type="PROSITE" id="PS50106">
    <property type="entry name" value="PDZ"/>
    <property type="match status" value="1"/>
</dbReference>
<dbReference type="Pfam" id="PF17820">
    <property type="entry name" value="PDZ_6"/>
    <property type="match status" value="1"/>
</dbReference>
<accession>A0A0M3QFN7</accession>
<sequence>MKFVLLLLSLSLLVGVAIAEESSVGVGLQVVPTDRGDLVVLGVVEGSPARAAGLQSGDLLVQVDDLVLAGVDFETVARRYLWGKAGTEVTLKYMRPGLAGVHSVTLRRQGLQAPGKEPVGVRMLRPGS</sequence>
<dbReference type="SUPFAM" id="SSF50156">
    <property type="entry name" value="PDZ domain-like"/>
    <property type="match status" value="1"/>
</dbReference>
<name>A0A0M3QFN7_9BACT</name>
<feature type="signal peptide" evidence="1">
    <location>
        <begin position="1"/>
        <end position="19"/>
    </location>
</feature>
<dbReference type="EMBL" id="CP010802">
    <property type="protein sequence ID" value="ALC16549.1"/>
    <property type="molecule type" value="Genomic_DNA"/>
</dbReference>
<protein>
    <recommendedName>
        <fullName evidence="2">PDZ domain-containing protein</fullName>
    </recommendedName>
</protein>
<keyword evidence="1" id="KW-0732">Signal</keyword>
<evidence type="ECO:0000259" key="2">
    <source>
        <dbReference type="PROSITE" id="PS50106"/>
    </source>
</evidence>
<dbReference type="RefSeq" id="WP_053550639.1">
    <property type="nucleotide sequence ID" value="NZ_CP010802.1"/>
</dbReference>
<feature type="domain" description="PDZ" evidence="2">
    <location>
        <begin position="15"/>
        <end position="76"/>
    </location>
</feature>
<dbReference type="InterPro" id="IPR041489">
    <property type="entry name" value="PDZ_6"/>
</dbReference>
<feature type="chain" id="PRO_5005787567" description="PDZ domain-containing protein" evidence="1">
    <location>
        <begin position="20"/>
        <end position="128"/>
    </location>
</feature>
<proteinExistence type="predicted"/>
<dbReference type="Gene3D" id="2.30.42.10">
    <property type="match status" value="1"/>
</dbReference>
<dbReference type="InterPro" id="IPR036034">
    <property type="entry name" value="PDZ_sf"/>
</dbReference>
<evidence type="ECO:0000256" key="1">
    <source>
        <dbReference type="SAM" id="SignalP"/>
    </source>
</evidence>
<keyword evidence="4" id="KW-1185">Reference proteome</keyword>
<dbReference type="GO" id="GO:0004175">
    <property type="term" value="F:endopeptidase activity"/>
    <property type="evidence" value="ECO:0007669"/>
    <property type="project" value="TreeGrafter"/>
</dbReference>
<dbReference type="SMART" id="SM00228">
    <property type="entry name" value="PDZ"/>
    <property type="match status" value="1"/>
</dbReference>
<dbReference type="Proteomes" id="UP000057158">
    <property type="component" value="Chromosome"/>
</dbReference>